<evidence type="ECO:0000313" key="2">
    <source>
        <dbReference type="Proteomes" id="UP000245535"/>
    </source>
</evidence>
<reference evidence="1 2" key="1">
    <citation type="submission" date="2018-03" db="EMBL/GenBank/DDBJ databases">
        <title>Genomic Encyclopedia of Archaeal and Bacterial Type Strains, Phase II (KMG-II): from individual species to whole genera.</title>
        <authorList>
            <person name="Goeker M."/>
        </authorList>
    </citation>
    <scope>NUCLEOTIDE SEQUENCE [LARGE SCALE GENOMIC DNA]</scope>
    <source>
        <strain evidence="1 2">DSM 28229</strain>
    </source>
</reference>
<organism evidence="1 2">
    <name type="scientific">Sediminitomix flava</name>
    <dbReference type="NCBI Taxonomy" id="379075"/>
    <lineage>
        <taxon>Bacteria</taxon>
        <taxon>Pseudomonadati</taxon>
        <taxon>Bacteroidota</taxon>
        <taxon>Cytophagia</taxon>
        <taxon>Cytophagales</taxon>
        <taxon>Flammeovirgaceae</taxon>
        <taxon>Sediminitomix</taxon>
    </lineage>
</organism>
<name>A0A315ZGB5_SEDFL</name>
<evidence type="ECO:0000313" key="1">
    <source>
        <dbReference type="EMBL" id="PWJ44372.1"/>
    </source>
</evidence>
<dbReference type="Proteomes" id="UP000245535">
    <property type="component" value="Unassembled WGS sequence"/>
</dbReference>
<dbReference type="Pfam" id="PF10012">
    <property type="entry name" value="DUF2255"/>
    <property type="match status" value="1"/>
</dbReference>
<protein>
    <submittedName>
        <fullName evidence="1">Uncharacterized protein DUF2255</fullName>
    </submittedName>
</protein>
<proteinExistence type="predicted"/>
<accession>A0A315ZGB5</accession>
<dbReference type="AlphaFoldDB" id="A0A315ZGB5"/>
<keyword evidence="2" id="KW-1185">Reference proteome</keyword>
<dbReference type="InterPro" id="IPR016888">
    <property type="entry name" value="UCP028498"/>
</dbReference>
<comment type="caution">
    <text evidence="1">The sequence shown here is derived from an EMBL/GenBank/DDBJ whole genome shotgun (WGS) entry which is preliminary data.</text>
</comment>
<gene>
    <name evidence="1" type="ORF">BC781_101722</name>
</gene>
<dbReference type="RefSeq" id="WP_109615865.1">
    <property type="nucleotide sequence ID" value="NZ_QGDO01000001.1"/>
</dbReference>
<dbReference type="EMBL" id="QGDO01000001">
    <property type="protein sequence ID" value="PWJ44372.1"/>
    <property type="molecule type" value="Genomic_DNA"/>
</dbReference>
<dbReference type="OrthoDB" id="980661at2"/>
<sequence length="124" mass="14495">MTKDEILKLVDETKTPQIRAGETHSFNDIWMVVVDGRIFCRQYSFSERSWYSSFLSDSKGAIKCDDKIIEVNGIIPKDLDEINEEVNKAYIEKYDNRLNHYPQIAHQMTGEKYMAKTMELIPII</sequence>